<dbReference type="PANTHER" id="PTHR30055:SF226">
    <property type="entry name" value="HTH-TYPE TRANSCRIPTIONAL REGULATOR PKSA"/>
    <property type="match status" value="1"/>
</dbReference>
<dbReference type="InterPro" id="IPR009057">
    <property type="entry name" value="Homeodomain-like_sf"/>
</dbReference>
<evidence type="ECO:0000313" key="5">
    <source>
        <dbReference type="Proteomes" id="UP000053274"/>
    </source>
</evidence>
<protein>
    <recommendedName>
        <fullName evidence="3">HTH tetR-type domain-containing protein</fullName>
    </recommendedName>
</protein>
<name>A0A0R2PEX7_9ACTN</name>
<evidence type="ECO:0000259" key="3">
    <source>
        <dbReference type="PROSITE" id="PS50977"/>
    </source>
</evidence>
<dbReference type="SUPFAM" id="SSF46689">
    <property type="entry name" value="Homeodomain-like"/>
    <property type="match status" value="1"/>
</dbReference>
<dbReference type="GO" id="GO:0000976">
    <property type="term" value="F:transcription cis-regulatory region binding"/>
    <property type="evidence" value="ECO:0007669"/>
    <property type="project" value="TreeGrafter"/>
</dbReference>
<organism evidence="4 5">
    <name type="scientific">Actinobacteria bacterium BACL15 MAG-120619-bin91</name>
    <dbReference type="NCBI Taxonomy" id="1655562"/>
    <lineage>
        <taxon>Bacteria</taxon>
        <taxon>Bacillati</taxon>
        <taxon>Actinomycetota</taxon>
        <taxon>Actinomycetes</taxon>
        <taxon>Actinomycetes incertae sedis</taxon>
        <taxon>ac1 cluster</taxon>
    </lineage>
</organism>
<dbReference type="GO" id="GO:0003700">
    <property type="term" value="F:DNA-binding transcription factor activity"/>
    <property type="evidence" value="ECO:0007669"/>
    <property type="project" value="TreeGrafter"/>
</dbReference>
<dbReference type="EMBL" id="LIAM01000083">
    <property type="protein sequence ID" value="KRO35570.1"/>
    <property type="molecule type" value="Genomic_DNA"/>
</dbReference>
<evidence type="ECO:0000313" key="4">
    <source>
        <dbReference type="EMBL" id="KRO35570.1"/>
    </source>
</evidence>
<dbReference type="PANTHER" id="PTHR30055">
    <property type="entry name" value="HTH-TYPE TRANSCRIPTIONAL REGULATOR RUTR"/>
    <property type="match status" value="1"/>
</dbReference>
<feature type="DNA-binding region" description="H-T-H motif" evidence="2">
    <location>
        <begin position="55"/>
        <end position="74"/>
    </location>
</feature>
<accession>A0A0R2PEX7</accession>
<sequence length="210" mass="22282">MIQATNAVFPVIVQRGGEMPRIQTPDLASHRDWRRNQLIEAAASIALESGGAAISVAAVAQRAGLSRTSVYEYFGSGSELVADLVIDELNSFATTLNTAVSGCADAQCIVSCWIRGALTYIADGRHLLAKALNSAAKPQSRSHQIGMAHRALMAPLIKAVEELGVKDSQRALIFIQAITDASTKRIESGHDAESEIAYATAFCINGLTAN</sequence>
<dbReference type="PRINTS" id="PR00455">
    <property type="entry name" value="HTHTETR"/>
</dbReference>
<dbReference type="AlphaFoldDB" id="A0A0R2PEX7"/>
<dbReference type="InterPro" id="IPR001647">
    <property type="entry name" value="HTH_TetR"/>
</dbReference>
<feature type="domain" description="HTH tetR-type" evidence="3">
    <location>
        <begin position="32"/>
        <end position="92"/>
    </location>
</feature>
<dbReference type="Proteomes" id="UP000053274">
    <property type="component" value="Unassembled WGS sequence"/>
</dbReference>
<dbReference type="Pfam" id="PF00440">
    <property type="entry name" value="TetR_N"/>
    <property type="match status" value="1"/>
</dbReference>
<dbReference type="Gene3D" id="1.10.357.10">
    <property type="entry name" value="Tetracycline Repressor, domain 2"/>
    <property type="match status" value="1"/>
</dbReference>
<comment type="caution">
    <text evidence="4">The sequence shown here is derived from an EMBL/GenBank/DDBJ whole genome shotgun (WGS) entry which is preliminary data.</text>
</comment>
<dbReference type="PROSITE" id="PS50977">
    <property type="entry name" value="HTH_TETR_2"/>
    <property type="match status" value="1"/>
</dbReference>
<gene>
    <name evidence="4" type="ORF">ABR54_05150</name>
</gene>
<dbReference type="InterPro" id="IPR050109">
    <property type="entry name" value="HTH-type_TetR-like_transc_reg"/>
</dbReference>
<proteinExistence type="predicted"/>
<evidence type="ECO:0000256" key="1">
    <source>
        <dbReference type="ARBA" id="ARBA00023125"/>
    </source>
</evidence>
<keyword evidence="1 2" id="KW-0238">DNA-binding</keyword>
<evidence type="ECO:0000256" key="2">
    <source>
        <dbReference type="PROSITE-ProRule" id="PRU00335"/>
    </source>
</evidence>
<reference evidence="4 5" key="1">
    <citation type="submission" date="2015-10" db="EMBL/GenBank/DDBJ databases">
        <title>Metagenome-Assembled Genomes uncover a global brackish microbiome.</title>
        <authorList>
            <person name="Hugerth L.W."/>
            <person name="Larsson J."/>
            <person name="Alneberg J."/>
            <person name="Lindh M.V."/>
            <person name="Legrand C."/>
            <person name="Pinhassi J."/>
            <person name="Andersson A.F."/>
        </authorList>
    </citation>
    <scope>NUCLEOTIDE SEQUENCE [LARGE SCALE GENOMIC DNA]</scope>
    <source>
        <strain evidence="4">BACL15 MAG-120619-bin91</strain>
    </source>
</reference>